<keyword evidence="3" id="KW-1185">Reference proteome</keyword>
<feature type="region of interest" description="Disordered" evidence="1">
    <location>
        <begin position="114"/>
        <end position="142"/>
    </location>
</feature>
<dbReference type="OrthoDB" id="1837892at2759"/>
<organism evidence="2 3">
    <name type="scientific">Striga asiatica</name>
    <name type="common">Asiatic witchweed</name>
    <name type="synonym">Buchnera asiatica</name>
    <dbReference type="NCBI Taxonomy" id="4170"/>
    <lineage>
        <taxon>Eukaryota</taxon>
        <taxon>Viridiplantae</taxon>
        <taxon>Streptophyta</taxon>
        <taxon>Embryophyta</taxon>
        <taxon>Tracheophyta</taxon>
        <taxon>Spermatophyta</taxon>
        <taxon>Magnoliopsida</taxon>
        <taxon>eudicotyledons</taxon>
        <taxon>Gunneridae</taxon>
        <taxon>Pentapetalae</taxon>
        <taxon>asterids</taxon>
        <taxon>lamiids</taxon>
        <taxon>Lamiales</taxon>
        <taxon>Orobanchaceae</taxon>
        <taxon>Buchnereae</taxon>
        <taxon>Striga</taxon>
    </lineage>
</organism>
<accession>A0A5A7QJW0</accession>
<reference evidence="3" key="1">
    <citation type="journal article" date="2019" name="Curr. Biol.">
        <title>Genome Sequence of Striga asiatica Provides Insight into the Evolution of Plant Parasitism.</title>
        <authorList>
            <person name="Yoshida S."/>
            <person name="Kim S."/>
            <person name="Wafula E.K."/>
            <person name="Tanskanen J."/>
            <person name="Kim Y.M."/>
            <person name="Honaas L."/>
            <person name="Yang Z."/>
            <person name="Spallek T."/>
            <person name="Conn C.E."/>
            <person name="Ichihashi Y."/>
            <person name="Cheong K."/>
            <person name="Cui S."/>
            <person name="Der J.P."/>
            <person name="Gundlach H."/>
            <person name="Jiao Y."/>
            <person name="Hori C."/>
            <person name="Ishida J.K."/>
            <person name="Kasahara H."/>
            <person name="Kiba T."/>
            <person name="Kim M.S."/>
            <person name="Koo N."/>
            <person name="Laohavisit A."/>
            <person name="Lee Y.H."/>
            <person name="Lumba S."/>
            <person name="McCourt P."/>
            <person name="Mortimer J.C."/>
            <person name="Mutuku J.M."/>
            <person name="Nomura T."/>
            <person name="Sasaki-Sekimoto Y."/>
            <person name="Seto Y."/>
            <person name="Wang Y."/>
            <person name="Wakatake T."/>
            <person name="Sakakibara H."/>
            <person name="Demura T."/>
            <person name="Yamaguchi S."/>
            <person name="Yoneyama K."/>
            <person name="Manabe R.I."/>
            <person name="Nelson D.C."/>
            <person name="Schulman A.H."/>
            <person name="Timko M.P."/>
            <person name="dePamphilis C.W."/>
            <person name="Choi D."/>
            <person name="Shirasu K."/>
        </authorList>
    </citation>
    <scope>NUCLEOTIDE SEQUENCE [LARGE SCALE GENOMIC DNA]</scope>
    <source>
        <strain evidence="3">cv. UVA1</strain>
    </source>
</reference>
<dbReference type="Proteomes" id="UP000325081">
    <property type="component" value="Unassembled WGS sequence"/>
</dbReference>
<dbReference type="AlphaFoldDB" id="A0A5A7QJW0"/>
<evidence type="ECO:0000313" key="2">
    <source>
        <dbReference type="EMBL" id="GER45623.1"/>
    </source>
</evidence>
<evidence type="ECO:0000256" key="1">
    <source>
        <dbReference type="SAM" id="MobiDB-lite"/>
    </source>
</evidence>
<proteinExistence type="predicted"/>
<comment type="caution">
    <text evidence="2">The sequence shown here is derived from an EMBL/GenBank/DDBJ whole genome shotgun (WGS) entry which is preliminary data.</text>
</comment>
<evidence type="ECO:0000313" key="3">
    <source>
        <dbReference type="Proteomes" id="UP000325081"/>
    </source>
</evidence>
<keyword evidence="2" id="KW-0675">Receptor</keyword>
<gene>
    <name evidence="2" type="ORF">STAS_22588</name>
</gene>
<sequence>MEVRYHSSGYRMRPFYDGLPLANIISRLFSAIRNFLWTGDIGGGHRGMVSCLRSAFTCSNESGLSLAHASVLFGLLRSRVGIPSNLRYLFSQQVSDSLYVMSLPLSKSHLRKGLGNDATSTQAKGRVRKARKAEVTKAPTETNKPAPPCIDEYFFMEAPRCKQHLQIQQVPCCVHSFREDSEESLSSSVNAFYKATQRLEAGKASYFNNSTNEAK</sequence>
<name>A0A5A7QJW0_STRAF</name>
<protein>
    <submittedName>
        <fullName evidence="2">Somatostatin receptor type 4</fullName>
    </submittedName>
</protein>
<dbReference type="EMBL" id="BKCP01007183">
    <property type="protein sequence ID" value="GER45623.1"/>
    <property type="molecule type" value="Genomic_DNA"/>
</dbReference>